<comment type="caution">
    <text evidence="1">The sequence shown here is derived from an EMBL/GenBank/DDBJ whole genome shotgun (WGS) entry which is preliminary data.</text>
</comment>
<dbReference type="Pfam" id="PF07394">
    <property type="entry name" value="DUF1501"/>
    <property type="match status" value="1"/>
</dbReference>
<dbReference type="PANTHER" id="PTHR43737:SF1">
    <property type="entry name" value="DUF1501 DOMAIN-CONTAINING PROTEIN"/>
    <property type="match status" value="1"/>
</dbReference>
<accession>A0A8J2YQL3</accession>
<protein>
    <recommendedName>
        <fullName evidence="3">DUF1501 domain-containing protein</fullName>
    </recommendedName>
</protein>
<dbReference type="EMBL" id="BMJQ01000002">
    <property type="protein sequence ID" value="GGF07725.1"/>
    <property type="molecule type" value="Genomic_DNA"/>
</dbReference>
<reference evidence="1" key="2">
    <citation type="submission" date="2020-09" db="EMBL/GenBank/DDBJ databases">
        <authorList>
            <person name="Sun Q."/>
            <person name="Zhou Y."/>
        </authorList>
    </citation>
    <scope>NUCLEOTIDE SEQUENCE</scope>
    <source>
        <strain evidence="1">CGMCC 1.15725</strain>
    </source>
</reference>
<sequence>MLSHPTRRSILGGGLAGLAAGLLPVPGLRNLAFGGTGPDRPLLVVVHLRGGCDGLNLISPATDPEFIDARASELRVAVDGPDAGHALANGPDPKIDFRLHPQAAGLAELYKGGQLAFLHAVGLTDGTRSHFVATDMIERGVADAAALNRQNDGWLTRALGTDGAARGLVAASASGTISGELLGLPSAIAVPGLDGGLAPPGGPQAAEVLKRLYAFAQGDVGIAGRDALGAMATIDGRLSRDPQGHIQPYQAEAHVDYGPAADFGRPLKTLAQLIKMDIGLEAATVDIGGWDTHEYQPGRFKAAVDHLSNGIAQFWNDMARYHDRMILVTLTEFGRRLRSNKSQGTDHGRAGVMAVLGGKVHGGRFYGAWPGMTPDRLDEGVDLAVATDYRRVLTEVLEAREGRRLPSVFQGYSYPGALGLFGAAPGKA</sequence>
<keyword evidence="2" id="KW-1185">Reference proteome</keyword>
<dbReference type="InterPro" id="IPR010869">
    <property type="entry name" value="DUF1501"/>
</dbReference>
<dbReference type="PROSITE" id="PS51318">
    <property type="entry name" value="TAT"/>
    <property type="match status" value="1"/>
</dbReference>
<dbReference type="Proteomes" id="UP000646365">
    <property type="component" value="Unassembled WGS sequence"/>
</dbReference>
<evidence type="ECO:0000313" key="2">
    <source>
        <dbReference type="Proteomes" id="UP000646365"/>
    </source>
</evidence>
<dbReference type="PANTHER" id="PTHR43737">
    <property type="entry name" value="BLL7424 PROTEIN"/>
    <property type="match status" value="1"/>
</dbReference>
<evidence type="ECO:0008006" key="3">
    <source>
        <dbReference type="Google" id="ProtNLM"/>
    </source>
</evidence>
<organism evidence="1 2">
    <name type="scientific">Aliidongia dinghuensis</name>
    <dbReference type="NCBI Taxonomy" id="1867774"/>
    <lineage>
        <taxon>Bacteria</taxon>
        <taxon>Pseudomonadati</taxon>
        <taxon>Pseudomonadota</taxon>
        <taxon>Alphaproteobacteria</taxon>
        <taxon>Rhodospirillales</taxon>
        <taxon>Dongiaceae</taxon>
        <taxon>Aliidongia</taxon>
    </lineage>
</organism>
<dbReference type="InterPro" id="IPR006311">
    <property type="entry name" value="TAT_signal"/>
</dbReference>
<name>A0A8J2YQL3_9PROT</name>
<reference evidence="1" key="1">
    <citation type="journal article" date="2014" name="Int. J. Syst. Evol. Microbiol.">
        <title>Complete genome sequence of Corynebacterium casei LMG S-19264T (=DSM 44701T), isolated from a smear-ripened cheese.</title>
        <authorList>
            <consortium name="US DOE Joint Genome Institute (JGI-PGF)"/>
            <person name="Walter F."/>
            <person name="Albersmeier A."/>
            <person name="Kalinowski J."/>
            <person name="Ruckert C."/>
        </authorList>
    </citation>
    <scope>NUCLEOTIDE SEQUENCE</scope>
    <source>
        <strain evidence="1">CGMCC 1.15725</strain>
    </source>
</reference>
<gene>
    <name evidence="1" type="ORF">GCM10011611_11530</name>
</gene>
<proteinExistence type="predicted"/>
<evidence type="ECO:0000313" key="1">
    <source>
        <dbReference type="EMBL" id="GGF07725.1"/>
    </source>
</evidence>
<dbReference type="AlphaFoldDB" id="A0A8J2YQL3"/>
<dbReference type="RefSeq" id="WP_189043411.1">
    <property type="nucleotide sequence ID" value="NZ_BMJQ01000002.1"/>
</dbReference>